<dbReference type="EMBL" id="BART01034229">
    <property type="protein sequence ID" value="GAH15794.1"/>
    <property type="molecule type" value="Genomic_DNA"/>
</dbReference>
<dbReference type="AlphaFoldDB" id="X1EF69"/>
<gene>
    <name evidence="1" type="ORF">S01H4_58574</name>
</gene>
<comment type="caution">
    <text evidence="1">The sequence shown here is derived from an EMBL/GenBank/DDBJ whole genome shotgun (WGS) entry which is preliminary data.</text>
</comment>
<reference evidence="1" key="1">
    <citation type="journal article" date="2014" name="Front. Microbiol.">
        <title>High frequency of phylogenetically diverse reductive dehalogenase-homologous genes in deep subseafloor sedimentary metagenomes.</title>
        <authorList>
            <person name="Kawai M."/>
            <person name="Futagami T."/>
            <person name="Toyoda A."/>
            <person name="Takaki Y."/>
            <person name="Nishi S."/>
            <person name="Hori S."/>
            <person name="Arai W."/>
            <person name="Tsubouchi T."/>
            <person name="Morono Y."/>
            <person name="Uchiyama I."/>
            <person name="Ito T."/>
            <person name="Fujiyama A."/>
            <person name="Inagaki F."/>
            <person name="Takami H."/>
        </authorList>
    </citation>
    <scope>NUCLEOTIDE SEQUENCE</scope>
    <source>
        <strain evidence="1">Expedition CK06-06</strain>
    </source>
</reference>
<name>X1EF69_9ZZZZ</name>
<protein>
    <submittedName>
        <fullName evidence="1">Uncharacterized protein</fullName>
    </submittedName>
</protein>
<sequence length="41" mass="4606">GPHVKVSITVVPIDVTFTISKHVWDLYEPELECAPRITVES</sequence>
<evidence type="ECO:0000313" key="1">
    <source>
        <dbReference type="EMBL" id="GAH15794.1"/>
    </source>
</evidence>
<accession>X1EF69</accession>
<proteinExistence type="predicted"/>
<organism evidence="1">
    <name type="scientific">marine sediment metagenome</name>
    <dbReference type="NCBI Taxonomy" id="412755"/>
    <lineage>
        <taxon>unclassified sequences</taxon>
        <taxon>metagenomes</taxon>
        <taxon>ecological metagenomes</taxon>
    </lineage>
</organism>
<feature type="non-terminal residue" evidence="1">
    <location>
        <position position="1"/>
    </location>
</feature>